<organism evidence="3 4">
    <name type="scientific">Mortierella polycephala</name>
    <dbReference type="NCBI Taxonomy" id="41804"/>
    <lineage>
        <taxon>Eukaryota</taxon>
        <taxon>Fungi</taxon>
        <taxon>Fungi incertae sedis</taxon>
        <taxon>Mucoromycota</taxon>
        <taxon>Mortierellomycotina</taxon>
        <taxon>Mortierellomycetes</taxon>
        <taxon>Mortierellales</taxon>
        <taxon>Mortierellaceae</taxon>
        <taxon>Mortierella</taxon>
    </lineage>
</organism>
<feature type="region of interest" description="Disordered" evidence="1">
    <location>
        <begin position="1"/>
        <end position="28"/>
    </location>
</feature>
<feature type="region of interest" description="Disordered" evidence="1">
    <location>
        <begin position="286"/>
        <end position="320"/>
    </location>
</feature>
<dbReference type="AlphaFoldDB" id="A0A9P6QC34"/>
<comment type="caution">
    <text evidence="3">The sequence shown here is derived from an EMBL/GenBank/DDBJ whole genome shotgun (WGS) entry which is preliminary data.</text>
</comment>
<accession>A0A9P6QC34</accession>
<evidence type="ECO:0000256" key="2">
    <source>
        <dbReference type="SAM" id="Phobius"/>
    </source>
</evidence>
<gene>
    <name evidence="3" type="ORF">BG011_010247</name>
</gene>
<sequence>MDTSPTTSLYLEPTPTPTSTESSVPSGTTGVNVTAAVSGTVASITFVGIIVFVIIIRRKRRRMSYEKQWRAEQNVTRTERGSGASVGDDSGRANSPDSYKCNMYDPPNTRTHNRKISKPYSNPRTDEEAAMKELSPIPIPPRSGFVPGSRPSHRQDRLDIVNQAGDVDGNVFGVSRNGNGHSPPTPTARNPQVIGHRPQPRDHGHNAGLWHAENSTDATHLQSVMDRALALTASVSAPGNPHIIPGNPQAIDHSPNPNEQECYTDIWNAEQYTDTLAPTSAADFVMKPTSAPGNPHVISRNPQALERSPQPNDQDASDLAASSATAFALAILTEPATAPGNPHAMADRLT</sequence>
<keyword evidence="4" id="KW-1185">Reference proteome</keyword>
<feature type="region of interest" description="Disordered" evidence="1">
    <location>
        <begin position="63"/>
        <end position="123"/>
    </location>
</feature>
<keyword evidence="2" id="KW-1133">Transmembrane helix</keyword>
<evidence type="ECO:0000256" key="1">
    <source>
        <dbReference type="SAM" id="MobiDB-lite"/>
    </source>
</evidence>
<dbReference type="EMBL" id="JAAAJA010000099">
    <property type="protein sequence ID" value="KAG0262364.1"/>
    <property type="molecule type" value="Genomic_DNA"/>
</dbReference>
<reference evidence="3" key="1">
    <citation type="journal article" date="2020" name="Fungal Divers.">
        <title>Resolving the Mortierellaceae phylogeny through synthesis of multi-gene phylogenetics and phylogenomics.</title>
        <authorList>
            <person name="Vandepol N."/>
            <person name="Liber J."/>
            <person name="Desiro A."/>
            <person name="Na H."/>
            <person name="Kennedy M."/>
            <person name="Barry K."/>
            <person name="Grigoriev I.V."/>
            <person name="Miller A.N."/>
            <person name="O'Donnell K."/>
            <person name="Stajich J.E."/>
            <person name="Bonito G."/>
        </authorList>
    </citation>
    <scope>NUCLEOTIDE SEQUENCE</scope>
    <source>
        <strain evidence="3">KOD948</strain>
    </source>
</reference>
<name>A0A9P6QC34_9FUNG</name>
<keyword evidence="2" id="KW-0472">Membrane</keyword>
<protein>
    <submittedName>
        <fullName evidence="3">Uncharacterized protein</fullName>
    </submittedName>
</protein>
<dbReference type="OrthoDB" id="10413964at2759"/>
<evidence type="ECO:0000313" key="4">
    <source>
        <dbReference type="Proteomes" id="UP000726737"/>
    </source>
</evidence>
<evidence type="ECO:0000313" key="3">
    <source>
        <dbReference type="EMBL" id="KAG0262364.1"/>
    </source>
</evidence>
<dbReference type="Proteomes" id="UP000726737">
    <property type="component" value="Unassembled WGS sequence"/>
</dbReference>
<keyword evidence="2" id="KW-0812">Transmembrane</keyword>
<proteinExistence type="predicted"/>
<feature type="transmembrane region" description="Helical" evidence="2">
    <location>
        <begin position="33"/>
        <end position="56"/>
    </location>
</feature>